<sequence length="65" mass="7016">MKLVSMLYIFGSLMMLAGAFTIGMSMASDGIEEQTVLYAVFAALNGLIAMGVAEILKTVRRINLK</sequence>
<accession>A0A0U2Z9P3</accession>
<name>A0A0U2Z9P3_9BACL</name>
<keyword evidence="1" id="KW-1133">Transmembrane helix</keyword>
<dbReference type="OrthoDB" id="9923480at2"/>
<reference evidence="2" key="1">
    <citation type="submission" date="2016-01" db="EMBL/GenBank/DDBJ databases">
        <title>Complete genome of Planococcus rifietoensis type strain M8.</title>
        <authorList>
            <person name="See-Too W.S."/>
        </authorList>
    </citation>
    <scope>NUCLEOTIDE SEQUENCE [LARGE SCALE GENOMIC DNA]</scope>
    <source>
        <strain evidence="2">M8</strain>
    </source>
</reference>
<dbReference type="EMBL" id="CP013659">
    <property type="protein sequence ID" value="ALS75916.1"/>
    <property type="molecule type" value="Genomic_DNA"/>
</dbReference>
<keyword evidence="1" id="KW-0812">Transmembrane</keyword>
<keyword evidence="1" id="KW-0472">Membrane</keyword>
<dbReference type="AlphaFoldDB" id="A0A0U2Z9P3"/>
<evidence type="ECO:0000313" key="3">
    <source>
        <dbReference type="Proteomes" id="UP000067683"/>
    </source>
</evidence>
<dbReference type="KEGG" id="prt:AUC31_12235"/>
<evidence type="ECO:0000313" key="2">
    <source>
        <dbReference type="EMBL" id="ALS75916.1"/>
    </source>
</evidence>
<proteinExistence type="predicted"/>
<gene>
    <name evidence="2" type="ORF">AUC31_12235</name>
</gene>
<protein>
    <submittedName>
        <fullName evidence="2">Uncharacterized protein</fullName>
    </submittedName>
</protein>
<keyword evidence="3" id="KW-1185">Reference proteome</keyword>
<dbReference type="Proteomes" id="UP000067683">
    <property type="component" value="Chromosome"/>
</dbReference>
<feature type="transmembrane region" description="Helical" evidence="1">
    <location>
        <begin position="36"/>
        <end position="56"/>
    </location>
</feature>
<feature type="transmembrane region" description="Helical" evidence="1">
    <location>
        <begin position="7"/>
        <end position="24"/>
    </location>
</feature>
<evidence type="ECO:0000256" key="1">
    <source>
        <dbReference type="SAM" id="Phobius"/>
    </source>
</evidence>
<dbReference type="STRING" id="200991.AUC31_12235"/>
<dbReference type="RefSeq" id="WP_058382619.1">
    <property type="nucleotide sequence ID" value="NZ_CP013659.2"/>
</dbReference>
<organism evidence="2 3">
    <name type="scientific">Planococcus rifietoensis</name>
    <dbReference type="NCBI Taxonomy" id="200991"/>
    <lineage>
        <taxon>Bacteria</taxon>
        <taxon>Bacillati</taxon>
        <taxon>Bacillota</taxon>
        <taxon>Bacilli</taxon>
        <taxon>Bacillales</taxon>
        <taxon>Caryophanaceae</taxon>
        <taxon>Planococcus</taxon>
    </lineage>
</organism>